<organism evidence="2 3">
    <name type="scientific">Colocasia esculenta</name>
    <name type="common">Wild taro</name>
    <name type="synonym">Arum esculentum</name>
    <dbReference type="NCBI Taxonomy" id="4460"/>
    <lineage>
        <taxon>Eukaryota</taxon>
        <taxon>Viridiplantae</taxon>
        <taxon>Streptophyta</taxon>
        <taxon>Embryophyta</taxon>
        <taxon>Tracheophyta</taxon>
        <taxon>Spermatophyta</taxon>
        <taxon>Magnoliopsida</taxon>
        <taxon>Liliopsida</taxon>
        <taxon>Araceae</taxon>
        <taxon>Aroideae</taxon>
        <taxon>Colocasieae</taxon>
        <taxon>Colocasia</taxon>
    </lineage>
</organism>
<proteinExistence type="predicted"/>
<evidence type="ECO:0000256" key="1">
    <source>
        <dbReference type="SAM" id="MobiDB-lite"/>
    </source>
</evidence>
<evidence type="ECO:0000313" key="3">
    <source>
        <dbReference type="Proteomes" id="UP000652761"/>
    </source>
</evidence>
<feature type="non-terminal residue" evidence="2">
    <location>
        <position position="108"/>
    </location>
</feature>
<reference evidence="2" key="1">
    <citation type="submission" date="2017-07" db="EMBL/GenBank/DDBJ databases">
        <title>Taro Niue Genome Assembly and Annotation.</title>
        <authorList>
            <person name="Atibalentja N."/>
            <person name="Keating K."/>
            <person name="Fields C.J."/>
        </authorList>
    </citation>
    <scope>NUCLEOTIDE SEQUENCE</scope>
    <source>
        <strain evidence="2">Niue_2</strain>
        <tissue evidence="2">Leaf</tissue>
    </source>
</reference>
<feature type="compositionally biased region" description="Low complexity" evidence="1">
    <location>
        <begin position="76"/>
        <end position="89"/>
    </location>
</feature>
<dbReference type="Proteomes" id="UP000652761">
    <property type="component" value="Unassembled WGS sequence"/>
</dbReference>
<accession>A0A843WW30</accession>
<keyword evidence="3" id="KW-1185">Reference proteome</keyword>
<dbReference type="AlphaFoldDB" id="A0A843WW30"/>
<evidence type="ECO:0000313" key="2">
    <source>
        <dbReference type="EMBL" id="MQM12307.1"/>
    </source>
</evidence>
<name>A0A843WW30_COLES</name>
<gene>
    <name evidence="2" type="ORF">Taro_045227</name>
</gene>
<protein>
    <submittedName>
        <fullName evidence="2">Uncharacterized protein</fullName>
    </submittedName>
</protein>
<dbReference type="EMBL" id="NMUH01005267">
    <property type="protein sequence ID" value="MQM12307.1"/>
    <property type="molecule type" value="Genomic_DNA"/>
</dbReference>
<feature type="region of interest" description="Disordered" evidence="1">
    <location>
        <begin position="73"/>
        <end position="95"/>
    </location>
</feature>
<sequence length="108" mass="11388">EAYFGAGGALQGASNTNNEDLHLLPSLFSYLLLERPAEDYGALLLWPAEGGEVEVPPSPATRGHCTNVITATPWAQSTQSTGGSTWSTGDPFIANESPAASANIREIW</sequence>
<comment type="caution">
    <text evidence="2">The sequence shown here is derived from an EMBL/GenBank/DDBJ whole genome shotgun (WGS) entry which is preliminary data.</text>
</comment>